<gene>
    <name evidence="1" type="ORF">E4U09_003597</name>
</gene>
<protein>
    <submittedName>
        <fullName evidence="1">Uncharacterized protein</fullName>
    </submittedName>
</protein>
<dbReference type="EMBL" id="SRRH01000029">
    <property type="protein sequence ID" value="KAG6302154.1"/>
    <property type="molecule type" value="Genomic_DNA"/>
</dbReference>
<comment type="caution">
    <text evidence="1">The sequence shown here is derived from an EMBL/GenBank/DDBJ whole genome shotgun (WGS) entry which is preliminary data.</text>
</comment>
<proteinExistence type="predicted"/>
<evidence type="ECO:0000313" key="1">
    <source>
        <dbReference type="EMBL" id="KAG6302154.1"/>
    </source>
</evidence>
<organism evidence="1 2">
    <name type="scientific">Claviceps aff. purpurea</name>
    <dbReference type="NCBI Taxonomy" id="1967640"/>
    <lineage>
        <taxon>Eukaryota</taxon>
        <taxon>Fungi</taxon>
        <taxon>Dikarya</taxon>
        <taxon>Ascomycota</taxon>
        <taxon>Pezizomycotina</taxon>
        <taxon>Sordariomycetes</taxon>
        <taxon>Hypocreomycetidae</taxon>
        <taxon>Hypocreales</taxon>
        <taxon>Clavicipitaceae</taxon>
        <taxon>Claviceps</taxon>
    </lineage>
</organism>
<reference evidence="1 2" key="1">
    <citation type="journal article" date="2020" name="bioRxiv">
        <title>Whole genome comparisons of ergot fungi reveals the divergence and evolution of species within the genus Claviceps are the result of varying mechanisms driving genome evolution and host range expansion.</title>
        <authorList>
            <person name="Wyka S.A."/>
            <person name="Mondo S.J."/>
            <person name="Liu M."/>
            <person name="Dettman J."/>
            <person name="Nalam V."/>
            <person name="Broders K.D."/>
        </authorList>
    </citation>
    <scope>NUCLEOTIDE SEQUENCE [LARGE SCALE GENOMIC DNA]</scope>
    <source>
        <strain evidence="1 2">Clav52</strain>
    </source>
</reference>
<dbReference type="Proteomes" id="UP000707071">
    <property type="component" value="Unassembled WGS sequence"/>
</dbReference>
<sequence>MAGFDQHQGFDDVIPSVATIEGPGDFPAQGHYVYAPGAYLDPSHQTFYPYLYFPHPTAFYADATAFYADATVFYSEATAFYVEATAFYVEATAFYIDAAAFYADATAFYADATAVYADATAVYADATAVYADATAMPAAVPMRVPHTLLTAVENWVPDVEDLGLEAYREIIRHGMGHHLWSLELHNYANSPQRWSEFPDADSGDAETLDRYQTAGADFHHLLSGDSLLQCERCGTLRDLDLKIAIRNRLQYALLTDRVPKLDQDVFGVEDKFKGPATREIFNAYRGFRVFWHILLLTCHIDPHRFDQNDHAYINQIPLWGDLMTDIALLGKESILEQHISFVYGISARGADYLYRWQSEWQREILWLDTYAGVFRHNVPERAPFRDYAAIKIGCMLEFLVEAEQQLDGSYKSLQVYKETKVQVRALFRELHISLMHPAIDLPLMG</sequence>
<name>A0A9P7U4K6_9HYPO</name>
<keyword evidence="2" id="KW-1185">Reference proteome</keyword>
<accession>A0A9P7U4K6</accession>
<dbReference type="AlphaFoldDB" id="A0A9P7U4K6"/>
<evidence type="ECO:0000313" key="2">
    <source>
        <dbReference type="Proteomes" id="UP000707071"/>
    </source>
</evidence>